<keyword evidence="1" id="KW-0812">Transmembrane</keyword>
<feature type="transmembrane region" description="Helical" evidence="1">
    <location>
        <begin position="95"/>
        <end position="118"/>
    </location>
</feature>
<feature type="transmembrane region" description="Helical" evidence="1">
    <location>
        <begin position="193"/>
        <end position="214"/>
    </location>
</feature>
<keyword evidence="1" id="KW-1133">Transmembrane helix</keyword>
<dbReference type="RefSeq" id="WP_377211525.1">
    <property type="nucleotide sequence ID" value="NZ_JBHTJV010000003.1"/>
</dbReference>
<feature type="domain" description="EamA" evidence="2">
    <location>
        <begin position="196"/>
        <end position="298"/>
    </location>
</feature>
<feature type="transmembrane region" description="Helical" evidence="1">
    <location>
        <begin position="282"/>
        <end position="299"/>
    </location>
</feature>
<dbReference type="PANTHER" id="PTHR22911:SF137">
    <property type="entry name" value="SOLUTE CARRIER FAMILY 35 MEMBER G2-RELATED"/>
    <property type="match status" value="1"/>
</dbReference>
<comment type="caution">
    <text evidence="3">The sequence shown here is derived from an EMBL/GenBank/DDBJ whole genome shotgun (WGS) entry which is preliminary data.</text>
</comment>
<dbReference type="Proteomes" id="UP001597101">
    <property type="component" value="Unassembled WGS sequence"/>
</dbReference>
<proteinExistence type="predicted"/>
<gene>
    <name evidence="3" type="ORF">ACFQ14_04600</name>
</gene>
<keyword evidence="4" id="KW-1185">Reference proteome</keyword>
<name>A0ABW3FE02_9HYPH</name>
<accession>A0ABW3FE02</accession>
<evidence type="ECO:0000313" key="4">
    <source>
        <dbReference type="Proteomes" id="UP001597101"/>
    </source>
</evidence>
<protein>
    <submittedName>
        <fullName evidence="3">EamA family transporter</fullName>
    </submittedName>
</protein>
<evidence type="ECO:0000259" key="2">
    <source>
        <dbReference type="Pfam" id="PF00892"/>
    </source>
</evidence>
<dbReference type="Pfam" id="PF00892">
    <property type="entry name" value="EamA"/>
    <property type="match status" value="1"/>
</dbReference>
<feature type="transmembrane region" description="Helical" evidence="1">
    <location>
        <begin position="125"/>
        <end position="144"/>
    </location>
</feature>
<evidence type="ECO:0000256" key="1">
    <source>
        <dbReference type="SAM" id="Phobius"/>
    </source>
</evidence>
<feature type="transmembrane region" description="Helical" evidence="1">
    <location>
        <begin position="252"/>
        <end position="275"/>
    </location>
</feature>
<reference evidence="4" key="1">
    <citation type="journal article" date="2019" name="Int. J. Syst. Evol. Microbiol.">
        <title>The Global Catalogue of Microorganisms (GCM) 10K type strain sequencing project: providing services to taxonomists for standard genome sequencing and annotation.</title>
        <authorList>
            <consortium name="The Broad Institute Genomics Platform"/>
            <consortium name="The Broad Institute Genome Sequencing Center for Infectious Disease"/>
            <person name="Wu L."/>
            <person name="Ma J."/>
        </authorList>
    </citation>
    <scope>NUCLEOTIDE SEQUENCE [LARGE SCALE GENOMIC DNA]</scope>
    <source>
        <strain evidence="4">CCUG 60023</strain>
    </source>
</reference>
<dbReference type="SUPFAM" id="SSF103481">
    <property type="entry name" value="Multidrug resistance efflux transporter EmrE"/>
    <property type="match status" value="2"/>
</dbReference>
<feature type="transmembrane region" description="Helical" evidence="1">
    <location>
        <begin position="35"/>
        <end position="56"/>
    </location>
</feature>
<evidence type="ECO:0000313" key="3">
    <source>
        <dbReference type="EMBL" id="MFD0915678.1"/>
    </source>
</evidence>
<dbReference type="InterPro" id="IPR037185">
    <property type="entry name" value="EmrE-like"/>
</dbReference>
<dbReference type="PANTHER" id="PTHR22911">
    <property type="entry name" value="ACYL-MALONYL CONDENSING ENZYME-RELATED"/>
    <property type="match status" value="1"/>
</dbReference>
<sequence>MELWVLITIGAAFMQNVRTAYQKALKGQVSTVGAASTRFFFALPFIWLYVWALFSFGGYEAPDLNIGFWLWLSVAGISQILFTVTLVWLFSFRSFAVGVTLSKLDVILIAVFGLLFLGDGLEGRAIVAIGLGIAGTLLLSVAQIDLTWRTVLKGVGEKSTGIGVLCAALLGLSSTGVRGALLTLPDDPLLSKAAYALALMLTMQCIVMLAYFLLRDRAELGRIARAWRLALPVGLSGVIGSVGWFSAYSLQAAAYVSAVGKIELVFSYLSSLLIFRESVSRMELVGMVMIGLGVVLIALP</sequence>
<dbReference type="EMBL" id="JBHTJV010000003">
    <property type="protein sequence ID" value="MFD0915678.1"/>
    <property type="molecule type" value="Genomic_DNA"/>
</dbReference>
<dbReference type="InterPro" id="IPR000620">
    <property type="entry name" value="EamA_dom"/>
</dbReference>
<keyword evidence="1" id="KW-0472">Membrane</keyword>
<feature type="transmembrane region" description="Helical" evidence="1">
    <location>
        <begin position="68"/>
        <end position="89"/>
    </location>
</feature>
<organism evidence="3 4">
    <name type="scientific">Pseudahrensia aquimaris</name>
    <dbReference type="NCBI Taxonomy" id="744461"/>
    <lineage>
        <taxon>Bacteria</taxon>
        <taxon>Pseudomonadati</taxon>
        <taxon>Pseudomonadota</taxon>
        <taxon>Alphaproteobacteria</taxon>
        <taxon>Hyphomicrobiales</taxon>
        <taxon>Ahrensiaceae</taxon>
        <taxon>Pseudahrensia</taxon>
    </lineage>
</organism>
<feature type="transmembrane region" description="Helical" evidence="1">
    <location>
        <begin position="226"/>
        <end position="246"/>
    </location>
</feature>